<accession>A0AAW2BSM7</accession>
<keyword evidence="3" id="KW-1185">Reference proteome</keyword>
<dbReference type="EMBL" id="JAZDWU010000010">
    <property type="protein sequence ID" value="KAK9988498.1"/>
    <property type="molecule type" value="Genomic_DNA"/>
</dbReference>
<feature type="region of interest" description="Disordered" evidence="1">
    <location>
        <begin position="234"/>
        <end position="258"/>
    </location>
</feature>
<reference evidence="2 3" key="1">
    <citation type="submission" date="2024-01" db="EMBL/GenBank/DDBJ databases">
        <title>A telomere-to-telomere, gap-free genome of sweet tea (Lithocarpus litseifolius).</title>
        <authorList>
            <person name="Zhou J."/>
        </authorList>
    </citation>
    <scope>NUCLEOTIDE SEQUENCE [LARGE SCALE GENOMIC DNA]</scope>
    <source>
        <strain evidence="2">Zhou-2022a</strain>
        <tissue evidence="2">Leaf</tissue>
    </source>
</reference>
<name>A0AAW2BSM7_9ROSI</name>
<organism evidence="2 3">
    <name type="scientific">Lithocarpus litseifolius</name>
    <dbReference type="NCBI Taxonomy" id="425828"/>
    <lineage>
        <taxon>Eukaryota</taxon>
        <taxon>Viridiplantae</taxon>
        <taxon>Streptophyta</taxon>
        <taxon>Embryophyta</taxon>
        <taxon>Tracheophyta</taxon>
        <taxon>Spermatophyta</taxon>
        <taxon>Magnoliopsida</taxon>
        <taxon>eudicotyledons</taxon>
        <taxon>Gunneridae</taxon>
        <taxon>Pentapetalae</taxon>
        <taxon>rosids</taxon>
        <taxon>fabids</taxon>
        <taxon>Fagales</taxon>
        <taxon>Fagaceae</taxon>
        <taxon>Lithocarpus</taxon>
    </lineage>
</organism>
<comment type="caution">
    <text evidence="2">The sequence shown here is derived from an EMBL/GenBank/DDBJ whole genome shotgun (WGS) entry which is preliminary data.</text>
</comment>
<dbReference type="AlphaFoldDB" id="A0AAW2BSM7"/>
<evidence type="ECO:0000256" key="1">
    <source>
        <dbReference type="SAM" id="MobiDB-lite"/>
    </source>
</evidence>
<gene>
    <name evidence="2" type="ORF">SO802_028737</name>
</gene>
<feature type="region of interest" description="Disordered" evidence="1">
    <location>
        <begin position="1"/>
        <end position="54"/>
    </location>
</feature>
<evidence type="ECO:0000313" key="3">
    <source>
        <dbReference type="Proteomes" id="UP001459277"/>
    </source>
</evidence>
<proteinExistence type="predicted"/>
<dbReference type="Proteomes" id="UP001459277">
    <property type="component" value="Unassembled WGS sequence"/>
</dbReference>
<sequence>MRRVEETKFDGDAKEAQATATRDGSLSVERDQRHEASQATTSATRGAASATRRELRRWRREIDRRRWNEIGDTRGIFARSSQMSPFKKSAVKGSNGKGKVSVIDVDRFTPKSKKTRSSIGFCDANKFRSYATFQAYESYFKDAPLLVERDWSFLLTSFDETYEQMVKEFYANAISDWDEMKCWVRGKDFKVTPSYLAIILHINRPMFKKPLIYDDLDPQILINIRTLNASISHTRKGAKQESHAPHRSSSSSSHPYDEKLDNIMSSIQEISTKLSGLAFIMHTQHTHFDTKFTSLQTQLDQIQRKLEEDED</sequence>
<feature type="compositionally biased region" description="Basic and acidic residues" evidence="1">
    <location>
        <begin position="1"/>
        <end position="15"/>
    </location>
</feature>
<feature type="compositionally biased region" description="Low complexity" evidence="1">
    <location>
        <begin position="37"/>
        <end position="50"/>
    </location>
</feature>
<evidence type="ECO:0000313" key="2">
    <source>
        <dbReference type="EMBL" id="KAK9988498.1"/>
    </source>
</evidence>
<protein>
    <submittedName>
        <fullName evidence="2">Uncharacterized protein</fullName>
    </submittedName>
</protein>